<gene>
    <name evidence="13" type="primary">MIS18A</name>
    <name evidence="13" type="ORF">LPJ53_001846</name>
</gene>
<dbReference type="GO" id="GO:0000785">
    <property type="term" value="C:chromatin"/>
    <property type="evidence" value="ECO:0007669"/>
    <property type="project" value="TreeGrafter"/>
</dbReference>
<keyword evidence="14" id="KW-1185">Reference proteome</keyword>
<dbReference type="InterPro" id="IPR034752">
    <property type="entry name" value="Mis18"/>
</dbReference>
<comment type="caution">
    <text evidence="13">The sequence shown here is derived from an EMBL/GenBank/DDBJ whole genome shotgun (WGS) entry which is preliminary data.</text>
</comment>
<keyword evidence="5" id="KW-0479">Metal-binding</keyword>
<dbReference type="GO" id="GO:0007059">
    <property type="term" value="P:chromosome segregation"/>
    <property type="evidence" value="ECO:0007669"/>
    <property type="project" value="TreeGrafter"/>
</dbReference>
<dbReference type="GO" id="GO:0046872">
    <property type="term" value="F:metal ion binding"/>
    <property type="evidence" value="ECO:0007669"/>
    <property type="project" value="UniProtKB-KW"/>
</dbReference>
<keyword evidence="9" id="KW-0131">Cell cycle</keyword>
<evidence type="ECO:0000256" key="9">
    <source>
        <dbReference type="ARBA" id="ARBA00023306"/>
    </source>
</evidence>
<name>A0A9W8CRQ9_9FUNG</name>
<dbReference type="GO" id="GO:0005634">
    <property type="term" value="C:nucleus"/>
    <property type="evidence" value="ECO:0007669"/>
    <property type="project" value="UniProtKB-SubCell"/>
</dbReference>
<dbReference type="Proteomes" id="UP001149813">
    <property type="component" value="Unassembled WGS sequence"/>
</dbReference>
<organism evidence="13 14">
    <name type="scientific">Coemansia erecta</name>
    <dbReference type="NCBI Taxonomy" id="147472"/>
    <lineage>
        <taxon>Eukaryota</taxon>
        <taxon>Fungi</taxon>
        <taxon>Fungi incertae sedis</taxon>
        <taxon>Zoopagomycota</taxon>
        <taxon>Kickxellomycotina</taxon>
        <taxon>Kickxellomycetes</taxon>
        <taxon>Kickxellales</taxon>
        <taxon>Kickxellaceae</taxon>
        <taxon>Coemansia</taxon>
    </lineage>
</organism>
<dbReference type="PANTHER" id="PTHR16431">
    <property type="entry name" value="NEUROGENIC PROTEIN MASTERMIND"/>
    <property type="match status" value="1"/>
</dbReference>
<evidence type="ECO:0000256" key="6">
    <source>
        <dbReference type="ARBA" id="ARBA00022776"/>
    </source>
</evidence>
<dbReference type="PANTHER" id="PTHR16431:SF1">
    <property type="entry name" value="NEUROGENIC PROTEIN MASTERMIND"/>
    <property type="match status" value="1"/>
</dbReference>
<dbReference type="GO" id="GO:0000775">
    <property type="term" value="C:chromosome, centromeric region"/>
    <property type="evidence" value="ECO:0007669"/>
    <property type="project" value="UniProtKB-SubCell"/>
</dbReference>
<dbReference type="Pfam" id="PF03226">
    <property type="entry name" value="Yippee-Mis18"/>
    <property type="match status" value="1"/>
</dbReference>
<feature type="region of interest" description="Disordered" evidence="11">
    <location>
        <begin position="181"/>
        <end position="215"/>
    </location>
</feature>
<evidence type="ECO:0000259" key="12">
    <source>
        <dbReference type="PROSITE" id="PS51793"/>
    </source>
</evidence>
<keyword evidence="7" id="KW-0862">Zinc</keyword>
<evidence type="ECO:0000256" key="10">
    <source>
        <dbReference type="ARBA" id="ARBA00023328"/>
    </source>
</evidence>
<evidence type="ECO:0000256" key="7">
    <source>
        <dbReference type="ARBA" id="ARBA00022833"/>
    </source>
</evidence>
<evidence type="ECO:0000256" key="5">
    <source>
        <dbReference type="ARBA" id="ARBA00022723"/>
    </source>
</evidence>
<dbReference type="InterPro" id="IPR004910">
    <property type="entry name" value="Yippee/Mis18/Cereblon"/>
</dbReference>
<sequence length="215" mass="23611">MHRRTSNQNGHINHAFTNGTAEQHDIGDSDDAINGPIVFSCAKCRTILGDTFAYVASLPEYNLFGLQAVPSSVVCAKSKKTTDEGIYHELSCAECQAVVGRRYLTTSEGMDSIRNTFALDIDKVLTYELGKCLKSEDSAKQTMPPPEFYTSVGFHEDMTMVKNNVTAIAARLQKLEQALARNTATSPRTPGNPRKRQSASGAEIFQVDPSKRFGR</sequence>
<dbReference type="GO" id="GO:0051301">
    <property type="term" value="P:cell division"/>
    <property type="evidence" value="ECO:0007669"/>
    <property type="project" value="UniProtKB-KW"/>
</dbReference>
<reference evidence="13" key="1">
    <citation type="submission" date="2022-07" db="EMBL/GenBank/DDBJ databases">
        <title>Phylogenomic reconstructions and comparative analyses of Kickxellomycotina fungi.</title>
        <authorList>
            <person name="Reynolds N.K."/>
            <person name="Stajich J.E."/>
            <person name="Barry K."/>
            <person name="Grigoriev I.V."/>
            <person name="Crous P."/>
            <person name="Smith M.E."/>
        </authorList>
    </citation>
    <scope>NUCLEOTIDE SEQUENCE</scope>
    <source>
        <strain evidence="13">NBRC 32514</strain>
    </source>
</reference>
<comment type="subcellular location">
    <subcellularLocation>
        <location evidence="2">Chromosome</location>
        <location evidence="2">Centromere</location>
    </subcellularLocation>
    <subcellularLocation>
        <location evidence="1">Nucleus</location>
    </subcellularLocation>
</comment>
<evidence type="ECO:0000256" key="8">
    <source>
        <dbReference type="ARBA" id="ARBA00023242"/>
    </source>
</evidence>
<keyword evidence="4" id="KW-0132">Cell division</keyword>
<evidence type="ECO:0000256" key="4">
    <source>
        <dbReference type="ARBA" id="ARBA00022618"/>
    </source>
</evidence>
<accession>A0A9W8CRQ9</accession>
<dbReference type="PROSITE" id="PS51793">
    <property type="entry name" value="MIS18"/>
    <property type="match status" value="1"/>
</dbReference>
<evidence type="ECO:0000256" key="1">
    <source>
        <dbReference type="ARBA" id="ARBA00004123"/>
    </source>
</evidence>
<evidence type="ECO:0000256" key="3">
    <source>
        <dbReference type="ARBA" id="ARBA00022454"/>
    </source>
</evidence>
<dbReference type="EMBL" id="JANBOJ010000051">
    <property type="protein sequence ID" value="KAJ1723835.1"/>
    <property type="molecule type" value="Genomic_DNA"/>
</dbReference>
<dbReference type="GO" id="GO:0034080">
    <property type="term" value="P:CENP-A containing chromatin assembly"/>
    <property type="evidence" value="ECO:0007669"/>
    <property type="project" value="TreeGrafter"/>
</dbReference>
<keyword evidence="6" id="KW-0498">Mitosis</keyword>
<evidence type="ECO:0000313" key="13">
    <source>
        <dbReference type="EMBL" id="KAJ1723835.1"/>
    </source>
</evidence>
<keyword evidence="3" id="KW-0158">Chromosome</keyword>
<evidence type="ECO:0000313" key="14">
    <source>
        <dbReference type="Proteomes" id="UP001149813"/>
    </source>
</evidence>
<keyword evidence="10" id="KW-0137">Centromere</keyword>
<dbReference type="OrthoDB" id="74210at2759"/>
<evidence type="ECO:0000256" key="2">
    <source>
        <dbReference type="ARBA" id="ARBA00004584"/>
    </source>
</evidence>
<protein>
    <submittedName>
        <fullName evidence="13">Protein Mis18-alpha</fullName>
    </submittedName>
</protein>
<evidence type="ECO:0000256" key="11">
    <source>
        <dbReference type="SAM" id="MobiDB-lite"/>
    </source>
</evidence>
<dbReference type="AlphaFoldDB" id="A0A9W8CRQ9"/>
<proteinExistence type="predicted"/>
<feature type="domain" description="Mis18" evidence="12">
    <location>
        <begin position="36"/>
        <end position="129"/>
    </location>
</feature>
<keyword evidence="8" id="KW-0539">Nucleus</keyword>